<dbReference type="PANTHER" id="PTHR20854:SF4">
    <property type="entry name" value="INOSITOL-1-MONOPHOSPHATASE-RELATED"/>
    <property type="match status" value="1"/>
</dbReference>
<feature type="binding site" evidence="7">
    <location>
        <position position="71"/>
    </location>
    <ligand>
        <name>Mg(2+)</name>
        <dbReference type="ChEBI" id="CHEBI:18420"/>
        <label>1</label>
        <note>catalytic</note>
    </ligand>
</feature>
<dbReference type="SUPFAM" id="SSF56655">
    <property type="entry name" value="Carbohydrate phosphatase"/>
    <property type="match status" value="1"/>
</dbReference>
<dbReference type="FunFam" id="3.40.190.80:FF:000012">
    <property type="entry name" value="Inositol-1-monophosphatase"/>
    <property type="match status" value="1"/>
</dbReference>
<dbReference type="OrthoDB" id="10254945at2759"/>
<dbReference type="GO" id="GO:0046854">
    <property type="term" value="P:phosphatidylinositol phosphate biosynthetic process"/>
    <property type="evidence" value="ECO:0007669"/>
    <property type="project" value="InterPro"/>
</dbReference>
<dbReference type="GO" id="GO:0006021">
    <property type="term" value="P:inositol biosynthetic process"/>
    <property type="evidence" value="ECO:0007669"/>
    <property type="project" value="UniProtKB-UniPathway"/>
</dbReference>
<comment type="similarity">
    <text evidence="3 8">Belongs to the inositol monophosphatase superfamily.</text>
</comment>
<evidence type="ECO:0000256" key="2">
    <source>
        <dbReference type="ARBA" id="ARBA00001946"/>
    </source>
</evidence>
<evidence type="ECO:0000256" key="5">
    <source>
        <dbReference type="ARBA" id="ARBA00022801"/>
    </source>
</evidence>
<proteinExistence type="inferred from homology"/>
<dbReference type="EMBL" id="KZ613469">
    <property type="protein sequence ID" value="PMD26042.1"/>
    <property type="molecule type" value="Genomic_DNA"/>
</dbReference>
<evidence type="ECO:0000256" key="7">
    <source>
        <dbReference type="PIRSR" id="PIRSR600760-2"/>
    </source>
</evidence>
<feature type="binding site" evidence="7">
    <location>
        <position position="89"/>
    </location>
    <ligand>
        <name>Mg(2+)</name>
        <dbReference type="ChEBI" id="CHEBI:18420"/>
        <label>1</label>
        <note>catalytic</note>
    </ligand>
</feature>
<reference evidence="9 10" key="1">
    <citation type="submission" date="2016-05" db="EMBL/GenBank/DDBJ databases">
        <title>A degradative enzymes factory behind the ericoid mycorrhizal symbiosis.</title>
        <authorList>
            <consortium name="DOE Joint Genome Institute"/>
            <person name="Martino E."/>
            <person name="Morin E."/>
            <person name="Grelet G."/>
            <person name="Kuo A."/>
            <person name="Kohler A."/>
            <person name="Daghino S."/>
            <person name="Barry K."/>
            <person name="Choi C."/>
            <person name="Cichocki N."/>
            <person name="Clum A."/>
            <person name="Copeland A."/>
            <person name="Hainaut M."/>
            <person name="Haridas S."/>
            <person name="Labutti K."/>
            <person name="Lindquist E."/>
            <person name="Lipzen A."/>
            <person name="Khouja H.-R."/>
            <person name="Murat C."/>
            <person name="Ohm R."/>
            <person name="Olson A."/>
            <person name="Spatafora J."/>
            <person name="Veneault-Fourrey C."/>
            <person name="Henrissat B."/>
            <person name="Grigoriev I."/>
            <person name="Martin F."/>
            <person name="Perotto S."/>
        </authorList>
    </citation>
    <scope>NUCLEOTIDE SEQUENCE [LARGE SCALE GENOMIC DNA]</scope>
    <source>
        <strain evidence="9 10">UAMH 7357</strain>
    </source>
</reference>
<sequence length="295" mass="31904">MAELNLQEIHDLLITVAHEAGRMMMAATPSYLFSGTKKNSADLVTDTDQAVEKMVSTRLLTAHPDFKFIGEETYHPGQQLTEGPTFIVDPIDGTTNFVHAFPAFCISLGFAVNKSPVVGVIYNPFLDELYTGIKGKGSFVTRNGTKLRLPLKQEPEPLKDLSTCLIGAEWGSDRTGNNFAVKTKVFAKLAASRDDGGAMVHSIRAVGSAALNLVLVASGQQDVFWEGGCWAWDVCAGWCILVEAGGIMVGGNPGDWEATIEGRKYLAIRGAPNGQKEIVEEMWAVIGDGKMDYES</sequence>
<dbReference type="STRING" id="1745343.A0A2J6QIF0"/>
<evidence type="ECO:0000256" key="6">
    <source>
        <dbReference type="ARBA" id="ARBA00022842"/>
    </source>
</evidence>
<dbReference type="PANTHER" id="PTHR20854">
    <property type="entry name" value="INOSITOL MONOPHOSPHATASE"/>
    <property type="match status" value="1"/>
</dbReference>
<dbReference type="GO" id="GO:0007165">
    <property type="term" value="P:signal transduction"/>
    <property type="evidence" value="ECO:0007669"/>
    <property type="project" value="TreeGrafter"/>
</dbReference>
<keyword evidence="4 7" id="KW-0479">Metal-binding</keyword>
<dbReference type="UniPathway" id="UPA00823">
    <property type="reaction ID" value="UER00788"/>
</dbReference>
<dbReference type="PROSITE" id="PS00629">
    <property type="entry name" value="IMP_1"/>
    <property type="match status" value="1"/>
</dbReference>
<dbReference type="Gene3D" id="3.30.540.10">
    <property type="entry name" value="Fructose-1,6-Bisphosphatase, subunit A, domain 1"/>
    <property type="match status" value="1"/>
</dbReference>
<dbReference type="AlphaFoldDB" id="A0A2J6QIF0"/>
<feature type="binding site" evidence="7">
    <location>
        <position position="91"/>
    </location>
    <ligand>
        <name>Mg(2+)</name>
        <dbReference type="ChEBI" id="CHEBI:18420"/>
        <label>1</label>
        <note>catalytic</note>
    </ligand>
</feature>
<comment type="pathway">
    <text evidence="8">Polyol metabolism; myo-inositol biosynthesis; myo-inositol from D-glucose 6-phosphate: step 2/2.</text>
</comment>
<dbReference type="PRINTS" id="PR00377">
    <property type="entry name" value="IMPHPHTASES"/>
</dbReference>
<evidence type="ECO:0000256" key="1">
    <source>
        <dbReference type="ARBA" id="ARBA00001033"/>
    </source>
</evidence>
<feature type="binding site" evidence="7">
    <location>
        <position position="92"/>
    </location>
    <ligand>
        <name>Mg(2+)</name>
        <dbReference type="ChEBI" id="CHEBI:18420"/>
        <label>1</label>
        <note>catalytic</note>
    </ligand>
</feature>
<organism evidence="9 10">
    <name type="scientific">Hyaloscypha hepaticicola</name>
    <dbReference type="NCBI Taxonomy" id="2082293"/>
    <lineage>
        <taxon>Eukaryota</taxon>
        <taxon>Fungi</taxon>
        <taxon>Dikarya</taxon>
        <taxon>Ascomycota</taxon>
        <taxon>Pezizomycotina</taxon>
        <taxon>Leotiomycetes</taxon>
        <taxon>Helotiales</taxon>
        <taxon>Hyaloscyphaceae</taxon>
        <taxon>Hyaloscypha</taxon>
    </lineage>
</organism>
<dbReference type="CDD" id="cd01639">
    <property type="entry name" value="IMPase"/>
    <property type="match status" value="1"/>
</dbReference>
<comment type="cofactor">
    <cofactor evidence="2 7 8">
        <name>Mg(2+)</name>
        <dbReference type="ChEBI" id="CHEBI:18420"/>
    </cofactor>
</comment>
<evidence type="ECO:0000256" key="8">
    <source>
        <dbReference type="RuleBase" id="RU364068"/>
    </source>
</evidence>
<dbReference type="GO" id="GO:0008934">
    <property type="term" value="F:inositol monophosphate 1-phosphatase activity"/>
    <property type="evidence" value="ECO:0007669"/>
    <property type="project" value="InterPro"/>
</dbReference>
<dbReference type="PROSITE" id="PS00630">
    <property type="entry name" value="IMP_2"/>
    <property type="match status" value="1"/>
</dbReference>
<keyword evidence="6 7" id="KW-0460">Magnesium</keyword>
<accession>A0A2J6QIF0</accession>
<dbReference type="InterPro" id="IPR033942">
    <property type="entry name" value="IMPase"/>
</dbReference>
<keyword evidence="5 8" id="KW-0378">Hydrolase</keyword>
<dbReference type="GO" id="GO:0046872">
    <property type="term" value="F:metal ion binding"/>
    <property type="evidence" value="ECO:0007669"/>
    <property type="project" value="UniProtKB-KW"/>
</dbReference>
<evidence type="ECO:0000313" key="9">
    <source>
        <dbReference type="EMBL" id="PMD26042.1"/>
    </source>
</evidence>
<dbReference type="InterPro" id="IPR020583">
    <property type="entry name" value="Inositol_monoP_metal-BS"/>
</dbReference>
<dbReference type="FunFam" id="3.30.540.10:FF:000004">
    <property type="entry name" value="Inositol-1-monophosphatase"/>
    <property type="match status" value="1"/>
</dbReference>
<comment type="catalytic activity">
    <reaction evidence="1 8">
        <text>a myo-inositol phosphate + H2O = myo-inositol + phosphate</text>
        <dbReference type="Rhea" id="RHEA:24056"/>
        <dbReference type="ChEBI" id="CHEBI:15377"/>
        <dbReference type="ChEBI" id="CHEBI:17268"/>
        <dbReference type="ChEBI" id="CHEBI:43474"/>
        <dbReference type="ChEBI" id="CHEBI:84139"/>
        <dbReference type="EC" id="3.1.3.25"/>
    </reaction>
</comment>
<protein>
    <recommendedName>
        <fullName evidence="8">Inositol-1-monophosphatase</fullName>
        <ecNumber evidence="8">3.1.3.25</ecNumber>
    </recommendedName>
</protein>
<gene>
    <name evidence="9" type="ORF">NA56DRAFT_642255</name>
</gene>
<keyword evidence="10" id="KW-1185">Reference proteome</keyword>
<feature type="binding site" evidence="7">
    <location>
        <position position="233"/>
    </location>
    <ligand>
        <name>Mg(2+)</name>
        <dbReference type="ChEBI" id="CHEBI:18420"/>
        <label>1</label>
        <note>catalytic</note>
    </ligand>
</feature>
<dbReference type="Gene3D" id="3.40.190.80">
    <property type="match status" value="1"/>
</dbReference>
<dbReference type="InterPro" id="IPR000760">
    <property type="entry name" value="Inositol_monophosphatase-like"/>
</dbReference>
<dbReference type="Proteomes" id="UP000235672">
    <property type="component" value="Unassembled WGS sequence"/>
</dbReference>
<evidence type="ECO:0000256" key="3">
    <source>
        <dbReference type="ARBA" id="ARBA00009759"/>
    </source>
</evidence>
<dbReference type="Pfam" id="PF00459">
    <property type="entry name" value="Inositol_P"/>
    <property type="match status" value="1"/>
</dbReference>
<name>A0A2J6QIF0_9HELO</name>
<dbReference type="EC" id="3.1.3.25" evidence="8"/>
<evidence type="ECO:0000313" key="10">
    <source>
        <dbReference type="Proteomes" id="UP000235672"/>
    </source>
</evidence>
<evidence type="ECO:0000256" key="4">
    <source>
        <dbReference type="ARBA" id="ARBA00022723"/>
    </source>
</evidence>
<dbReference type="InterPro" id="IPR020550">
    <property type="entry name" value="Inositol_monophosphatase_CS"/>
</dbReference>